<reference evidence="1" key="1">
    <citation type="journal article" date="2015" name="Nature">
        <title>Complex archaea that bridge the gap between prokaryotes and eukaryotes.</title>
        <authorList>
            <person name="Spang A."/>
            <person name="Saw J.H."/>
            <person name="Jorgensen S.L."/>
            <person name="Zaremba-Niedzwiedzka K."/>
            <person name="Martijn J."/>
            <person name="Lind A.E."/>
            <person name="van Eijk R."/>
            <person name="Schleper C."/>
            <person name="Guy L."/>
            <person name="Ettema T.J."/>
        </authorList>
    </citation>
    <scope>NUCLEOTIDE SEQUENCE</scope>
</reference>
<sequence length="75" mass="8957">MELFGMIRSVDEIFEKLNILEIGNPYVSAFIRRDWRIGESREDMIKRLEYDSQLKSCNEKIQKNLYTIADLELVE</sequence>
<gene>
    <name evidence="1" type="ORF">LCGC14_0810600</name>
</gene>
<dbReference type="EMBL" id="LAZR01002230">
    <property type="protein sequence ID" value="KKN32752.1"/>
    <property type="molecule type" value="Genomic_DNA"/>
</dbReference>
<proteinExistence type="predicted"/>
<dbReference type="AlphaFoldDB" id="A0A0F9Q6Z2"/>
<name>A0A0F9Q6Z2_9ZZZZ</name>
<accession>A0A0F9Q6Z2</accession>
<organism evidence="1">
    <name type="scientific">marine sediment metagenome</name>
    <dbReference type="NCBI Taxonomy" id="412755"/>
    <lineage>
        <taxon>unclassified sequences</taxon>
        <taxon>metagenomes</taxon>
        <taxon>ecological metagenomes</taxon>
    </lineage>
</organism>
<protein>
    <submittedName>
        <fullName evidence="1">Uncharacterized protein</fullName>
    </submittedName>
</protein>
<evidence type="ECO:0000313" key="1">
    <source>
        <dbReference type="EMBL" id="KKN32752.1"/>
    </source>
</evidence>
<comment type="caution">
    <text evidence="1">The sequence shown here is derived from an EMBL/GenBank/DDBJ whole genome shotgun (WGS) entry which is preliminary data.</text>
</comment>